<evidence type="ECO:0000313" key="8">
    <source>
        <dbReference type="Proteomes" id="UP001225957"/>
    </source>
</evidence>
<evidence type="ECO:0000256" key="4">
    <source>
        <dbReference type="HAMAP-Rule" id="MF_00740"/>
    </source>
</evidence>
<evidence type="ECO:0000259" key="6">
    <source>
        <dbReference type="Pfam" id="PF01676"/>
    </source>
</evidence>
<dbReference type="SUPFAM" id="SSF143856">
    <property type="entry name" value="DeoB insert domain-like"/>
    <property type="match status" value="1"/>
</dbReference>
<comment type="subcellular location">
    <subcellularLocation>
        <location evidence="4">Cytoplasm</location>
    </subcellularLocation>
</comment>
<feature type="binding site" evidence="4">
    <location>
        <position position="357"/>
    </location>
    <ligand>
        <name>Mn(2+)</name>
        <dbReference type="ChEBI" id="CHEBI:29035"/>
        <label>2</label>
    </ligand>
</feature>
<gene>
    <name evidence="4" type="primary">deoB</name>
    <name evidence="7" type="ORF">QLQ83_11290</name>
</gene>
<dbReference type="InterPro" id="IPR017850">
    <property type="entry name" value="Alkaline_phosphatase_core_sf"/>
</dbReference>
<keyword evidence="4 7" id="KW-0413">Isomerase</keyword>
<keyword evidence="3 4" id="KW-0464">Manganese</keyword>
<dbReference type="Pfam" id="PF01676">
    <property type="entry name" value="Metalloenzyme"/>
    <property type="match status" value="1"/>
</dbReference>
<evidence type="ECO:0000256" key="3">
    <source>
        <dbReference type="ARBA" id="ARBA00023211"/>
    </source>
</evidence>
<comment type="catalytic activity">
    <reaction evidence="4">
        <text>2-deoxy-alpha-D-ribose 1-phosphate = 2-deoxy-D-ribose 5-phosphate</text>
        <dbReference type="Rhea" id="RHEA:27658"/>
        <dbReference type="ChEBI" id="CHEBI:57259"/>
        <dbReference type="ChEBI" id="CHEBI:62877"/>
        <dbReference type="EC" id="5.4.2.7"/>
    </reaction>
</comment>
<evidence type="ECO:0000256" key="2">
    <source>
        <dbReference type="ARBA" id="ARBA00022723"/>
    </source>
</evidence>
<dbReference type="RefSeq" id="WP_282735627.1">
    <property type="nucleotide sequence ID" value="NZ_JASCQP010000027.1"/>
</dbReference>
<dbReference type="Proteomes" id="UP001225957">
    <property type="component" value="Unassembled WGS sequence"/>
</dbReference>
<keyword evidence="4" id="KW-0963">Cytoplasm</keyword>
<accession>A0ABT6V0E7</accession>
<sequence>MTRAIVLVLDSFGIGAAPDAARFNDAGADTLGHIAAACTRGQCDARGRTGQLALPNLARLGLFHAHHASTGAWAEGVAVPESAIGAWGHARELSSGKDTPSGHWEIAGVPVRSHWGYFLEEENSFPAELLEALVREAGLPGVLGDCHASGTEIIARLGEAHMASDKPIVYTSADSVFQIAAHEEAFGLERLYALCEVARRLLEPYNIGRVIARPFTGADAASFARTANRRDYSVEPPAPTVLQKLNEDGGTVVAIGKIADIYAHCGITRTVKASGHDALMDATLEALDDTVDRSLVMTNFVDFDMVHGHRRDVAGYAAALEAFDARLPELLAKLGNDDLLVLTADHGCDPTWAGTDHTREHIPVLALGAGLAPGSLGARETFADIGQSLATHLDLTPMDDGTSFLPSASSSTTLSNATGGH</sequence>
<dbReference type="InterPro" id="IPR024052">
    <property type="entry name" value="Phosphopentomutase_DeoB_cap_sf"/>
</dbReference>
<dbReference type="CDD" id="cd16009">
    <property type="entry name" value="PPM"/>
    <property type="match status" value="1"/>
</dbReference>
<evidence type="ECO:0000256" key="5">
    <source>
        <dbReference type="NCBIfam" id="TIGR01696"/>
    </source>
</evidence>
<protein>
    <recommendedName>
        <fullName evidence="4 5">Phosphopentomutase</fullName>
        <ecNumber evidence="4 5">5.4.2.7</ecNumber>
    </recommendedName>
    <alternativeName>
        <fullName evidence="4">Phosphodeoxyribomutase</fullName>
    </alternativeName>
</protein>
<feature type="domain" description="Metalloenzyme" evidence="6">
    <location>
        <begin position="3"/>
        <end position="395"/>
    </location>
</feature>
<dbReference type="Gene3D" id="3.30.70.1250">
    <property type="entry name" value="Phosphopentomutase"/>
    <property type="match status" value="1"/>
</dbReference>
<keyword evidence="8" id="KW-1185">Reference proteome</keyword>
<dbReference type="PANTHER" id="PTHR21110:SF0">
    <property type="entry name" value="PHOSPHOPENTOMUTASE"/>
    <property type="match status" value="1"/>
</dbReference>
<keyword evidence="2 4" id="KW-0479">Metal-binding</keyword>
<dbReference type="InterPro" id="IPR010045">
    <property type="entry name" value="DeoB"/>
</dbReference>
<feature type="binding site" evidence="4">
    <location>
        <position position="309"/>
    </location>
    <ligand>
        <name>Mn(2+)</name>
        <dbReference type="ChEBI" id="CHEBI:29035"/>
        <label>2</label>
    </ligand>
</feature>
<dbReference type="NCBIfam" id="TIGR01696">
    <property type="entry name" value="deoB"/>
    <property type="match status" value="1"/>
</dbReference>
<evidence type="ECO:0000256" key="1">
    <source>
        <dbReference type="ARBA" id="ARBA00010373"/>
    </source>
</evidence>
<dbReference type="SUPFAM" id="SSF53649">
    <property type="entry name" value="Alkaline phosphatase-like"/>
    <property type="match status" value="1"/>
</dbReference>
<dbReference type="PIRSF" id="PIRSF001491">
    <property type="entry name" value="Ppentomutase"/>
    <property type="match status" value="1"/>
</dbReference>
<dbReference type="NCBIfam" id="NF003766">
    <property type="entry name" value="PRK05362.1"/>
    <property type="match status" value="1"/>
</dbReference>
<dbReference type="HAMAP" id="MF_00740">
    <property type="entry name" value="Phosphopentomut"/>
    <property type="match status" value="1"/>
</dbReference>
<dbReference type="PANTHER" id="PTHR21110">
    <property type="entry name" value="PHOSPHOPENTOMUTASE"/>
    <property type="match status" value="1"/>
</dbReference>
<dbReference type="GO" id="GO:0008973">
    <property type="term" value="F:phosphopentomutase activity"/>
    <property type="evidence" value="ECO:0007669"/>
    <property type="project" value="UniProtKB-EC"/>
</dbReference>
<organism evidence="7 8">
    <name type="scientific">Halomonas rhizosphaerae</name>
    <dbReference type="NCBI Taxonomy" id="3043296"/>
    <lineage>
        <taxon>Bacteria</taxon>
        <taxon>Pseudomonadati</taxon>
        <taxon>Pseudomonadota</taxon>
        <taxon>Gammaproteobacteria</taxon>
        <taxon>Oceanospirillales</taxon>
        <taxon>Halomonadaceae</taxon>
        <taxon>Halomonas</taxon>
    </lineage>
</organism>
<comment type="caution">
    <text evidence="7">The sequence shown here is derived from an EMBL/GenBank/DDBJ whole genome shotgun (WGS) entry which is preliminary data.</text>
</comment>
<feature type="binding site" evidence="4">
    <location>
        <position position="346"/>
    </location>
    <ligand>
        <name>Mn(2+)</name>
        <dbReference type="ChEBI" id="CHEBI:29035"/>
        <label>1</label>
    </ligand>
</feature>
<feature type="binding site" evidence="4">
    <location>
        <position position="10"/>
    </location>
    <ligand>
        <name>Mn(2+)</name>
        <dbReference type="ChEBI" id="CHEBI:29035"/>
        <label>1</label>
    </ligand>
</feature>
<dbReference type="EMBL" id="JASCQP010000027">
    <property type="protein sequence ID" value="MDI5891685.1"/>
    <property type="molecule type" value="Genomic_DNA"/>
</dbReference>
<name>A0ABT6V0E7_9GAMM</name>
<reference evidence="7 8" key="1">
    <citation type="submission" date="2023-04" db="EMBL/GenBank/DDBJ databases">
        <title>Halomonas strains isolated from rhizosphere soil.</title>
        <authorList>
            <person name="Xu L."/>
            <person name="Sun J.-Q."/>
        </authorList>
    </citation>
    <scope>NUCLEOTIDE SEQUENCE [LARGE SCALE GENOMIC DNA]</scope>
    <source>
        <strain evidence="7 8">LR5S20</strain>
    </source>
</reference>
<dbReference type="Gene3D" id="3.40.720.10">
    <property type="entry name" value="Alkaline Phosphatase, subunit A"/>
    <property type="match status" value="1"/>
</dbReference>
<comment type="similarity">
    <text evidence="1 4">Belongs to the phosphopentomutase family.</text>
</comment>
<dbReference type="InterPro" id="IPR006124">
    <property type="entry name" value="Metalloenzyme"/>
</dbReference>
<feature type="binding site" evidence="4">
    <location>
        <position position="345"/>
    </location>
    <ligand>
        <name>Mn(2+)</name>
        <dbReference type="ChEBI" id="CHEBI:29035"/>
        <label>1</label>
    </ligand>
</feature>
<proteinExistence type="inferred from homology"/>
<comment type="function">
    <text evidence="4">Isomerase that catalyzes the conversion of deoxy-ribose 1-phosphate (dRib-1-P) and ribose 1-phosphate (Rib-1-P) to deoxy-ribose 5-phosphate (dRib-5-P) and ribose 5-phosphate (Rib-5-P), respectively.</text>
</comment>
<comment type="cofactor">
    <cofactor evidence="4">
        <name>Mn(2+)</name>
        <dbReference type="ChEBI" id="CHEBI:29035"/>
    </cofactor>
    <text evidence="4">Binds 2 manganese ions.</text>
</comment>
<comment type="pathway">
    <text evidence="4">Carbohydrate degradation; 2-deoxy-D-ribose 1-phosphate degradation; D-glyceraldehyde 3-phosphate and acetaldehyde from 2-deoxy-alpha-D-ribose 1-phosphate: step 1/2.</text>
</comment>
<comment type="catalytic activity">
    <reaction evidence="4">
        <text>alpha-D-ribose 1-phosphate = D-ribose 5-phosphate</text>
        <dbReference type="Rhea" id="RHEA:18793"/>
        <dbReference type="ChEBI" id="CHEBI:57720"/>
        <dbReference type="ChEBI" id="CHEBI:78346"/>
        <dbReference type="EC" id="5.4.2.7"/>
    </reaction>
</comment>
<evidence type="ECO:0000313" key="7">
    <source>
        <dbReference type="EMBL" id="MDI5891685.1"/>
    </source>
</evidence>
<feature type="binding site" evidence="4">
    <location>
        <position position="304"/>
    </location>
    <ligand>
        <name>Mn(2+)</name>
        <dbReference type="ChEBI" id="CHEBI:29035"/>
        <label>2</label>
    </ligand>
</feature>
<dbReference type="EC" id="5.4.2.7" evidence="4 5"/>